<dbReference type="InterPro" id="IPR015300">
    <property type="entry name" value="DNA-bd_pseudobarrel_sf"/>
</dbReference>
<evidence type="ECO:0000256" key="3">
    <source>
        <dbReference type="ARBA" id="ARBA00023015"/>
    </source>
</evidence>
<dbReference type="CDD" id="cd10017">
    <property type="entry name" value="B3_DNA"/>
    <property type="match status" value="1"/>
</dbReference>
<organism evidence="9 10">
    <name type="scientific">Capsicum baccatum</name>
    <name type="common">Peruvian pepper</name>
    <dbReference type="NCBI Taxonomy" id="33114"/>
    <lineage>
        <taxon>Eukaryota</taxon>
        <taxon>Viridiplantae</taxon>
        <taxon>Streptophyta</taxon>
        <taxon>Embryophyta</taxon>
        <taxon>Tracheophyta</taxon>
        <taxon>Spermatophyta</taxon>
        <taxon>Magnoliopsida</taxon>
        <taxon>eudicotyledons</taxon>
        <taxon>Gunneridae</taxon>
        <taxon>Pentapetalae</taxon>
        <taxon>asterids</taxon>
        <taxon>lamiids</taxon>
        <taxon>Solanales</taxon>
        <taxon>Solanaceae</taxon>
        <taxon>Solanoideae</taxon>
        <taxon>Capsiceae</taxon>
        <taxon>Capsicum</taxon>
    </lineage>
</organism>
<dbReference type="GO" id="GO:0005634">
    <property type="term" value="C:nucleus"/>
    <property type="evidence" value="ECO:0007669"/>
    <property type="project" value="UniProtKB-SubCell"/>
</dbReference>
<evidence type="ECO:0000256" key="6">
    <source>
        <dbReference type="ARBA" id="ARBA00023242"/>
    </source>
</evidence>
<dbReference type="InterPro" id="IPR044835">
    <property type="entry name" value="ARF_plant"/>
</dbReference>
<dbReference type="Proteomes" id="UP000224567">
    <property type="component" value="Unassembled WGS sequence"/>
</dbReference>
<evidence type="ECO:0000256" key="4">
    <source>
        <dbReference type="ARBA" id="ARBA00023125"/>
    </source>
</evidence>
<comment type="caution">
    <text evidence="9">The sequence shown here is derived from an EMBL/GenBank/DDBJ whole genome shotgun (WGS) entry which is preliminary data.</text>
</comment>
<dbReference type="SUPFAM" id="SSF101936">
    <property type="entry name" value="DNA-binding pseudobarrel domain"/>
    <property type="match status" value="1"/>
</dbReference>
<dbReference type="Pfam" id="PF02362">
    <property type="entry name" value="B3"/>
    <property type="match status" value="1"/>
</dbReference>
<feature type="domain" description="TF-B3" evidence="8">
    <location>
        <begin position="125"/>
        <end position="227"/>
    </location>
</feature>
<comment type="similarity">
    <text evidence="2">Belongs to the ARF family.</text>
</comment>
<reference evidence="9 10" key="1">
    <citation type="journal article" date="2017" name="Genome Biol.">
        <title>New reference genome sequences of hot pepper reveal the massive evolution of plant disease-resistance genes by retroduplication.</title>
        <authorList>
            <person name="Kim S."/>
            <person name="Park J."/>
            <person name="Yeom S.I."/>
            <person name="Kim Y.M."/>
            <person name="Seo E."/>
            <person name="Kim K.T."/>
            <person name="Kim M.S."/>
            <person name="Lee J.M."/>
            <person name="Cheong K."/>
            <person name="Shin H.S."/>
            <person name="Kim S.B."/>
            <person name="Han K."/>
            <person name="Lee J."/>
            <person name="Park M."/>
            <person name="Lee H.A."/>
            <person name="Lee H.Y."/>
            <person name="Lee Y."/>
            <person name="Oh S."/>
            <person name="Lee J.H."/>
            <person name="Choi E."/>
            <person name="Choi E."/>
            <person name="Lee S.E."/>
            <person name="Jeon J."/>
            <person name="Kim H."/>
            <person name="Choi G."/>
            <person name="Song H."/>
            <person name="Lee J."/>
            <person name="Lee S.C."/>
            <person name="Kwon J.K."/>
            <person name="Lee H.Y."/>
            <person name="Koo N."/>
            <person name="Hong Y."/>
            <person name="Kim R.W."/>
            <person name="Kang W.H."/>
            <person name="Huh J.H."/>
            <person name="Kang B.C."/>
            <person name="Yang T.J."/>
            <person name="Lee Y.H."/>
            <person name="Bennetzen J.L."/>
            <person name="Choi D."/>
        </authorList>
    </citation>
    <scope>NUCLEOTIDE SEQUENCE [LARGE SCALE GENOMIC DNA]</scope>
    <source>
        <strain evidence="10">cv. PBC81</strain>
    </source>
</reference>
<accession>A0A2G2WAX2</accession>
<evidence type="ECO:0000256" key="7">
    <source>
        <dbReference type="ARBA" id="ARBA00023294"/>
    </source>
</evidence>
<evidence type="ECO:0000256" key="1">
    <source>
        <dbReference type="ARBA" id="ARBA00004123"/>
    </source>
</evidence>
<dbReference type="EMBL" id="MLFT02000007">
    <property type="protein sequence ID" value="PHT42406.1"/>
    <property type="molecule type" value="Genomic_DNA"/>
</dbReference>
<keyword evidence="7" id="KW-0927">Auxin signaling pathway</keyword>
<dbReference type="PANTHER" id="PTHR31384">
    <property type="entry name" value="AUXIN RESPONSE FACTOR 4-RELATED"/>
    <property type="match status" value="1"/>
</dbReference>
<dbReference type="SMART" id="SM01019">
    <property type="entry name" value="B3"/>
    <property type="match status" value="1"/>
</dbReference>
<sequence length="562" mass="62602">MDAITGSSHQQQQQNHVLFQGDNLYSELWKACAGPMMDLPRPGERVFYFPMMHVELLKESADQIVPSFHLPSRILCRVINIQLKVEPETDEVYTQITSLPEENQNDQTIPDALSPEPPTLQFHSFCKNLTASDINSNWGLTVRRDDAIKCFPPLDITKEKPIQELIATDLHGFEWQFTHVFQGQPRRHLLTKGWGKFVASKRLVVGDSVIFLRGENGGLRVGIRRCAHPSHNIGSSPVSSQTVEGVLSVVSHAFAAGTLFSVYCQPRMSGCFLSLNKYLEQNKQNISNENSAPVTSNGLCTNQVSVNDLDCDVFSDIFLAPDSHFMKSTLQSNENDAGVPCTVQSFEEWPEIEIESLLTYSLQLIPELSTTTSTLMQPTDALQMTCTYSTTSQLSTEGSGCGGEVISWAGYQVAQQYVPILNRVIQRYPSTISGFKAITGDLQSAYLEMLAKLVNLLEQSTIGNMDSRDQSQVVEQYLADLKFIGIDISWIETRLGQVGEVLKKEKLIQYQHALAQRIEETQCILGKLHVELDSVKKEVDELTPKVGPNPPSKDCSILEGLL</sequence>
<evidence type="ECO:0000256" key="5">
    <source>
        <dbReference type="ARBA" id="ARBA00023163"/>
    </source>
</evidence>
<dbReference type="GO" id="GO:0009734">
    <property type="term" value="P:auxin-activated signaling pathway"/>
    <property type="evidence" value="ECO:0007669"/>
    <property type="project" value="UniProtKB-KW"/>
</dbReference>
<evidence type="ECO:0000313" key="10">
    <source>
        <dbReference type="Proteomes" id="UP000224567"/>
    </source>
</evidence>
<protein>
    <submittedName>
        <fullName evidence="9">Auxin response factor 1</fullName>
    </submittedName>
</protein>
<evidence type="ECO:0000259" key="8">
    <source>
        <dbReference type="PROSITE" id="PS50863"/>
    </source>
</evidence>
<dbReference type="PROSITE" id="PS50863">
    <property type="entry name" value="B3"/>
    <property type="match status" value="1"/>
</dbReference>
<evidence type="ECO:0000256" key="2">
    <source>
        <dbReference type="ARBA" id="ARBA00007853"/>
    </source>
</evidence>
<dbReference type="STRING" id="33114.A0A2G2WAX2"/>
<dbReference type="Gene3D" id="2.40.330.10">
    <property type="entry name" value="DNA-binding pseudobarrel domain"/>
    <property type="match status" value="1"/>
</dbReference>
<keyword evidence="3" id="KW-0805">Transcription regulation</keyword>
<dbReference type="InterPro" id="IPR003340">
    <property type="entry name" value="B3_DNA-bd"/>
</dbReference>
<dbReference type="AlphaFoldDB" id="A0A2G2WAX2"/>
<keyword evidence="6" id="KW-0539">Nucleus</keyword>
<reference evidence="10" key="2">
    <citation type="journal article" date="2017" name="J. Anim. Genet.">
        <title>Multiple reference genome sequences of hot pepper reveal the massive evolution of plant disease resistance genes by retroduplication.</title>
        <authorList>
            <person name="Kim S."/>
            <person name="Park J."/>
            <person name="Yeom S.-I."/>
            <person name="Kim Y.-M."/>
            <person name="Seo E."/>
            <person name="Kim K.-T."/>
            <person name="Kim M.-S."/>
            <person name="Lee J.M."/>
            <person name="Cheong K."/>
            <person name="Shin H.-S."/>
            <person name="Kim S.-B."/>
            <person name="Han K."/>
            <person name="Lee J."/>
            <person name="Park M."/>
            <person name="Lee H.-A."/>
            <person name="Lee H.-Y."/>
            <person name="Lee Y."/>
            <person name="Oh S."/>
            <person name="Lee J.H."/>
            <person name="Choi E."/>
            <person name="Choi E."/>
            <person name="Lee S.E."/>
            <person name="Jeon J."/>
            <person name="Kim H."/>
            <person name="Choi G."/>
            <person name="Song H."/>
            <person name="Lee J."/>
            <person name="Lee S.-C."/>
            <person name="Kwon J.-K."/>
            <person name="Lee H.-Y."/>
            <person name="Koo N."/>
            <person name="Hong Y."/>
            <person name="Kim R.W."/>
            <person name="Kang W.-H."/>
            <person name="Huh J.H."/>
            <person name="Kang B.-C."/>
            <person name="Yang T.-J."/>
            <person name="Lee Y.-H."/>
            <person name="Bennetzen J.L."/>
            <person name="Choi D."/>
        </authorList>
    </citation>
    <scope>NUCLEOTIDE SEQUENCE [LARGE SCALE GENOMIC DNA]</scope>
    <source>
        <strain evidence="10">cv. PBC81</strain>
    </source>
</reference>
<gene>
    <name evidence="9" type="ORF">CQW23_16431</name>
</gene>
<keyword evidence="10" id="KW-1185">Reference proteome</keyword>
<dbReference type="GO" id="GO:0006355">
    <property type="term" value="P:regulation of DNA-templated transcription"/>
    <property type="evidence" value="ECO:0007669"/>
    <property type="project" value="InterPro"/>
</dbReference>
<dbReference type="GO" id="GO:0003677">
    <property type="term" value="F:DNA binding"/>
    <property type="evidence" value="ECO:0007669"/>
    <property type="project" value="UniProtKB-KW"/>
</dbReference>
<proteinExistence type="inferred from homology"/>
<dbReference type="FunFam" id="2.40.330.10:FF:000001">
    <property type="entry name" value="Auxin response factor"/>
    <property type="match status" value="1"/>
</dbReference>
<evidence type="ECO:0000313" key="9">
    <source>
        <dbReference type="EMBL" id="PHT42406.1"/>
    </source>
</evidence>
<comment type="subcellular location">
    <subcellularLocation>
        <location evidence="1">Nucleus</location>
    </subcellularLocation>
</comment>
<keyword evidence="5" id="KW-0804">Transcription</keyword>
<dbReference type="PANTHER" id="PTHR31384:SF141">
    <property type="entry name" value="AUXIN RESPONSE FACTOR 1-LIKE ISOFORM X1"/>
    <property type="match status" value="1"/>
</dbReference>
<keyword evidence="4" id="KW-0238">DNA-binding</keyword>
<name>A0A2G2WAX2_CAPBA</name>
<dbReference type="OrthoDB" id="1271944at2759"/>